<dbReference type="Pfam" id="PF04055">
    <property type="entry name" value="Radical_SAM"/>
    <property type="match status" value="1"/>
</dbReference>
<dbReference type="SUPFAM" id="SSF102114">
    <property type="entry name" value="Radical SAM enzymes"/>
    <property type="match status" value="1"/>
</dbReference>
<dbReference type="OrthoDB" id="9792276at2"/>
<keyword evidence="11" id="KW-1185">Reference proteome</keyword>
<protein>
    <recommendedName>
        <fullName evidence="8">7-carboxy-7-deazaguanine synthase</fullName>
        <shortName evidence="8">CDG synthase</shortName>
        <ecNumber evidence="8">4.3.99.3</ecNumber>
    </recommendedName>
    <alternativeName>
        <fullName evidence="8">Queuosine biosynthesis protein QueE</fullName>
    </alternativeName>
</protein>
<evidence type="ECO:0000256" key="5">
    <source>
        <dbReference type="ARBA" id="ARBA00023004"/>
    </source>
</evidence>
<feature type="binding site" evidence="8">
    <location>
        <begin position="129"/>
        <end position="131"/>
    </location>
    <ligand>
        <name>S-adenosyl-L-methionine</name>
        <dbReference type="ChEBI" id="CHEBI:59789"/>
    </ligand>
</feature>
<evidence type="ECO:0000256" key="2">
    <source>
        <dbReference type="ARBA" id="ARBA00022691"/>
    </source>
</evidence>
<name>D3DIS0_HYDTT</name>
<evidence type="ECO:0000256" key="8">
    <source>
        <dbReference type="HAMAP-Rule" id="MF_00917"/>
    </source>
</evidence>
<dbReference type="eggNOG" id="COG0602">
    <property type="taxonomic scope" value="Bacteria"/>
</dbReference>
<dbReference type="GO" id="GO:0051539">
    <property type="term" value="F:4 iron, 4 sulfur cluster binding"/>
    <property type="evidence" value="ECO:0007669"/>
    <property type="project" value="UniProtKB-UniRule"/>
</dbReference>
<comment type="caution">
    <text evidence="8">Lacks conserved residue(s) required for the propagation of feature annotation.</text>
</comment>
<dbReference type="EC" id="4.3.99.3" evidence="8"/>
<dbReference type="AlphaFoldDB" id="D3DIS0"/>
<dbReference type="GO" id="GO:0000287">
    <property type="term" value="F:magnesium ion binding"/>
    <property type="evidence" value="ECO:0007669"/>
    <property type="project" value="UniProtKB-UniRule"/>
</dbReference>
<dbReference type="EMBL" id="AP011112">
    <property type="protein sequence ID" value="BAI69722.1"/>
    <property type="molecule type" value="Genomic_DNA"/>
</dbReference>
<comment type="cofactor">
    <cofactor evidence="8">
        <name>[4Fe-4S] cluster</name>
        <dbReference type="ChEBI" id="CHEBI:49883"/>
    </cofactor>
    <text evidence="8">Binds 1 [4Fe-4S] cluster. The cluster is coordinated with 3 cysteines and an exchangeable S-adenosyl-L-methionine.</text>
</comment>
<feature type="binding site" evidence="8">
    <location>
        <position position="44"/>
    </location>
    <ligand>
        <name>[4Fe-4S] cluster</name>
        <dbReference type="ChEBI" id="CHEBI:49883"/>
        <note>4Fe-4S-S-AdoMet</note>
    </ligand>
</feature>
<keyword evidence="5 8" id="KW-0408">Iron</keyword>
<dbReference type="InterPro" id="IPR058240">
    <property type="entry name" value="rSAM_sf"/>
</dbReference>
<dbReference type="CDD" id="cd01335">
    <property type="entry name" value="Radical_SAM"/>
    <property type="match status" value="1"/>
</dbReference>
<dbReference type="STRING" id="608538.HTH_1269"/>
<dbReference type="PIRSF" id="PIRSF000370">
    <property type="entry name" value="QueE"/>
    <property type="match status" value="1"/>
</dbReference>
<evidence type="ECO:0000313" key="11">
    <source>
        <dbReference type="Proteomes" id="UP000002574"/>
    </source>
</evidence>
<evidence type="ECO:0000256" key="4">
    <source>
        <dbReference type="ARBA" id="ARBA00022842"/>
    </source>
</evidence>
<dbReference type="PATRIC" id="fig|608538.5.peg.1287"/>
<feature type="binding site" evidence="8">
    <location>
        <begin position="21"/>
        <end position="23"/>
    </location>
    <ligand>
        <name>substrate</name>
    </ligand>
</feature>
<comment type="catalytic activity">
    <reaction evidence="8">
        <text>6-carboxy-5,6,7,8-tetrahydropterin + H(+) = 7-carboxy-7-carbaguanine + NH4(+)</text>
        <dbReference type="Rhea" id="RHEA:27974"/>
        <dbReference type="ChEBI" id="CHEBI:15378"/>
        <dbReference type="ChEBI" id="CHEBI:28938"/>
        <dbReference type="ChEBI" id="CHEBI:61032"/>
        <dbReference type="ChEBI" id="CHEBI:61036"/>
        <dbReference type="EC" id="4.3.99.3"/>
    </reaction>
</comment>
<keyword evidence="2 8" id="KW-0949">S-adenosyl-L-methionine</keyword>
<dbReference type="GO" id="GO:0008616">
    <property type="term" value="P:tRNA queuosine(34) biosynthetic process"/>
    <property type="evidence" value="ECO:0007669"/>
    <property type="project" value="UniProtKB-UniRule"/>
</dbReference>
<comment type="similarity">
    <text evidence="8">Belongs to the radical SAM superfamily. 7-carboxy-7-deazaguanine synthase family.</text>
</comment>
<dbReference type="KEGG" id="hte:Hydth_1261"/>
<dbReference type="PROSITE" id="PS51918">
    <property type="entry name" value="RADICAL_SAM"/>
    <property type="match status" value="1"/>
</dbReference>
<proteinExistence type="inferred from homology"/>
<feature type="binding site" evidence="8">
    <location>
        <position position="82"/>
    </location>
    <ligand>
        <name>S-adenosyl-L-methionine</name>
        <dbReference type="ChEBI" id="CHEBI:59789"/>
    </ligand>
</feature>
<dbReference type="PANTHER" id="PTHR42836">
    <property type="entry name" value="7-CARBOXY-7-DEAZAGUANINE SYNTHASE"/>
    <property type="match status" value="1"/>
</dbReference>
<dbReference type="KEGG" id="hth:HTH_1269"/>
<keyword evidence="3 8" id="KW-0479">Metal-binding</keyword>
<comment type="cofactor">
    <cofactor evidence="8">
        <name>Mg(2+)</name>
        <dbReference type="ChEBI" id="CHEBI:18420"/>
    </cofactor>
</comment>
<gene>
    <name evidence="8" type="primary">queE</name>
    <name evidence="10" type="ordered locus">HTH_1269</name>
</gene>
<evidence type="ECO:0000256" key="7">
    <source>
        <dbReference type="ARBA" id="ARBA00023239"/>
    </source>
</evidence>
<dbReference type="GO" id="GO:1904047">
    <property type="term" value="F:S-adenosyl-L-methionine binding"/>
    <property type="evidence" value="ECO:0007669"/>
    <property type="project" value="UniProtKB-UniRule"/>
</dbReference>
<keyword evidence="4 8" id="KW-0460">Magnesium</keyword>
<dbReference type="Proteomes" id="UP000002574">
    <property type="component" value="Chromosome"/>
</dbReference>
<reference evidence="10 11" key="1">
    <citation type="journal article" date="2010" name="J. Bacteriol.">
        <title>Complete genome sequence of the thermophilic, obligately chemolithoautotrophic hydrogen-oxidizing bacterium Hydrogenobacter thermophilus TK-6.</title>
        <authorList>
            <person name="Arai H."/>
            <person name="Kanbe H."/>
            <person name="Ishii M."/>
            <person name="Igarashi Y."/>
        </authorList>
    </citation>
    <scope>NUCLEOTIDE SEQUENCE [LARGE SCALE GENOMIC DNA]</scope>
    <source>
        <strain evidence="11">DSM 6534 / IAM 12695 / TK-6</strain>
    </source>
</reference>
<evidence type="ECO:0000256" key="3">
    <source>
        <dbReference type="ARBA" id="ARBA00022723"/>
    </source>
</evidence>
<comment type="pathway">
    <text evidence="8">Purine metabolism; 7-cyano-7-deazaguanine biosynthesis.</text>
</comment>
<dbReference type="Gene3D" id="3.20.20.70">
    <property type="entry name" value="Aldolase class I"/>
    <property type="match status" value="1"/>
</dbReference>
<keyword evidence="7 8" id="KW-0456">Lyase</keyword>
<comment type="subunit">
    <text evidence="8">Homodimer.</text>
</comment>
<dbReference type="UniPathway" id="UPA00391"/>
<keyword evidence="6 8" id="KW-0411">Iron-sulfur</keyword>
<organism evidence="10 11">
    <name type="scientific">Hydrogenobacter thermophilus (strain DSM 6534 / IAM 12695 / TK-6)</name>
    <dbReference type="NCBI Taxonomy" id="608538"/>
    <lineage>
        <taxon>Bacteria</taxon>
        <taxon>Pseudomonadati</taxon>
        <taxon>Aquificota</taxon>
        <taxon>Aquificia</taxon>
        <taxon>Aquificales</taxon>
        <taxon>Aquificaceae</taxon>
        <taxon>Hydrogenobacter</taxon>
    </lineage>
</organism>
<evidence type="ECO:0000259" key="9">
    <source>
        <dbReference type="PROSITE" id="PS51918"/>
    </source>
</evidence>
<feature type="binding site" evidence="8">
    <location>
        <position position="40"/>
    </location>
    <ligand>
        <name>[4Fe-4S] cluster</name>
        <dbReference type="ChEBI" id="CHEBI:49883"/>
        <note>4Fe-4S-S-AdoMet</note>
    </ligand>
</feature>
<feature type="domain" description="Radical SAM core" evidence="9">
    <location>
        <begin position="27"/>
        <end position="218"/>
    </location>
</feature>
<accession>D3DIS0</accession>
<feature type="binding site" evidence="8">
    <location>
        <position position="36"/>
    </location>
    <ligand>
        <name>substrate</name>
    </ligand>
</feature>
<dbReference type="GO" id="GO:0016840">
    <property type="term" value="F:carbon-nitrogen lyase activity"/>
    <property type="evidence" value="ECO:0007669"/>
    <property type="project" value="UniProtKB-UniRule"/>
</dbReference>
<feature type="binding site" evidence="8">
    <location>
        <position position="47"/>
    </location>
    <ligand>
        <name>[4Fe-4S] cluster</name>
        <dbReference type="ChEBI" id="CHEBI:49883"/>
        <note>4Fe-4S-S-AdoMet</note>
    </ligand>
</feature>
<feature type="binding site" evidence="8">
    <location>
        <begin position="46"/>
        <end position="48"/>
    </location>
    <ligand>
        <name>S-adenosyl-L-methionine</name>
        <dbReference type="ChEBI" id="CHEBI:59789"/>
    </ligand>
</feature>
<dbReference type="InterPro" id="IPR013785">
    <property type="entry name" value="Aldolase_TIM"/>
</dbReference>
<evidence type="ECO:0000256" key="6">
    <source>
        <dbReference type="ARBA" id="ARBA00023014"/>
    </source>
</evidence>
<comment type="function">
    <text evidence="8">Catalyzes the complex heterocyclic radical-mediated conversion of 6-carboxy-5,6,7,8-tetrahydropterin (CPH4) to 7-carboxy-7-deazaguanine (CDG), a step common to the biosynthetic pathways of all 7-deazapurine-containing compounds.</text>
</comment>
<evidence type="ECO:0000313" key="10">
    <source>
        <dbReference type="EMBL" id="BAI69722.1"/>
    </source>
</evidence>
<dbReference type="InterPro" id="IPR007197">
    <property type="entry name" value="rSAM"/>
</dbReference>
<keyword evidence="8" id="KW-0671">Queuosine biosynthesis</keyword>
<dbReference type="SFLD" id="SFLDS00029">
    <property type="entry name" value="Radical_SAM"/>
    <property type="match status" value="1"/>
</dbReference>
<dbReference type="HAMAP" id="MF_00917">
    <property type="entry name" value="QueE"/>
    <property type="match status" value="1"/>
</dbReference>
<sequence length="218" mass="24857">MLRSEVRTSTALSINEIYPSVQGEGLLIGKPCLFVRFQGCNLRCPWCDEPSALSFKRANTDLKELLQELQKYPQKHVVLTGGEPFAEPNLHLLVQELLCRGYSVQIETNGTLWNENLREVVSQVHITCSPKGVADWYVHPAVLSSAKELKFVVDHELCYNVIKRREFMPFLEEGLVVLQPEGNKTKFLQKALELQNLLLREGYTVRVVPQMHKLIGLK</sequence>
<dbReference type="PANTHER" id="PTHR42836:SF1">
    <property type="entry name" value="7-CARBOXY-7-DEAZAGUANINE SYNTHASE"/>
    <property type="match status" value="1"/>
</dbReference>
<dbReference type="InterPro" id="IPR024924">
    <property type="entry name" value="7-CO-7-deazaguanine_synth-like"/>
</dbReference>
<keyword evidence="1 8" id="KW-0004">4Fe-4S</keyword>
<feature type="binding site" evidence="8">
    <location>
        <position position="80"/>
    </location>
    <ligand>
        <name>substrate</name>
    </ligand>
</feature>
<evidence type="ECO:0000256" key="1">
    <source>
        <dbReference type="ARBA" id="ARBA00022485"/>
    </source>
</evidence>
<dbReference type="RefSeq" id="WP_012963902.1">
    <property type="nucleotide sequence ID" value="NC_013799.1"/>
</dbReference>
<comment type="cofactor">
    <cofactor evidence="8">
        <name>S-adenosyl-L-methionine</name>
        <dbReference type="ChEBI" id="CHEBI:59789"/>
    </cofactor>
    <text evidence="8">Binds 1 S-adenosyl-L-methionine per subunit.</text>
</comment>